<feature type="region of interest" description="Disordered" evidence="1">
    <location>
        <begin position="328"/>
        <end position="367"/>
    </location>
</feature>
<keyword evidence="3" id="KW-1185">Reference proteome</keyword>
<feature type="region of interest" description="Disordered" evidence="1">
    <location>
        <begin position="787"/>
        <end position="871"/>
    </location>
</feature>
<feature type="region of interest" description="Disordered" evidence="1">
    <location>
        <begin position="379"/>
        <end position="507"/>
    </location>
</feature>
<dbReference type="GeneID" id="39577744"/>
<dbReference type="RefSeq" id="XP_028464791.1">
    <property type="nucleotide sequence ID" value="XM_028609266.1"/>
</dbReference>
<feature type="compositionally biased region" description="Polar residues" evidence="1">
    <location>
        <begin position="157"/>
        <end position="166"/>
    </location>
</feature>
<dbReference type="STRING" id="1314773.A0A3N2PR70"/>
<proteinExistence type="predicted"/>
<feature type="region of interest" description="Disordered" evidence="1">
    <location>
        <begin position="1"/>
        <end position="31"/>
    </location>
</feature>
<evidence type="ECO:0000313" key="2">
    <source>
        <dbReference type="EMBL" id="ROT36985.1"/>
    </source>
</evidence>
<feature type="region of interest" description="Disordered" evidence="1">
    <location>
        <begin position="522"/>
        <end position="569"/>
    </location>
</feature>
<feature type="compositionally biased region" description="Acidic residues" evidence="1">
    <location>
        <begin position="424"/>
        <end position="437"/>
    </location>
</feature>
<dbReference type="PANTHER" id="PTHR42068:SF1">
    <property type="entry name" value="YALI0B18964P"/>
    <property type="match status" value="1"/>
</dbReference>
<reference evidence="2 3" key="1">
    <citation type="journal article" date="2018" name="Mol. Ecol.">
        <title>The obligate alkalophilic soda-lake fungus Sodiomyces alkalinus has shifted to a protein diet.</title>
        <authorList>
            <person name="Grum-Grzhimaylo A.A."/>
            <person name="Falkoski D.L."/>
            <person name="van den Heuvel J."/>
            <person name="Valero-Jimenez C.A."/>
            <person name="Min B."/>
            <person name="Choi I.G."/>
            <person name="Lipzen A."/>
            <person name="Daum C.G."/>
            <person name="Aanen D.K."/>
            <person name="Tsang A."/>
            <person name="Henrissat B."/>
            <person name="Bilanenko E.N."/>
            <person name="de Vries R.P."/>
            <person name="van Kan J.A.L."/>
            <person name="Grigoriev I.V."/>
            <person name="Debets A.J.M."/>
        </authorList>
    </citation>
    <scope>NUCLEOTIDE SEQUENCE [LARGE SCALE GENOMIC DNA]</scope>
    <source>
        <strain evidence="2 3">F11</strain>
    </source>
</reference>
<sequence>MPKFSVGFGRRKSSAAEEDLQNAQTTGEPSFRVLTRTEVGNGRTFDGGAKLAKATTLPIHRPSLSQASMEDNMFAALKTNRYASTAPSSADIAHQGTQEEWKGSNKAVHGNMTDPVPPKPSSRGFLERAGRTFSFGQRKHAPVVPSVADHPLPSPPSTARASTQDGDSTRRSRRLTSSTSSTATPPKLDVENDFSLDMGSDFGQMFDGKFKRNSAMTLKAVPRDGASKEPTAPQPQSKTRPTHLTPAPIHIDHAAQVDPSPRSWSSQHSNEHLLNSRSNPSSPPALDGQPLPVPRHASPLSFSPSRRPSDIIEDEDVDLFKDSLAASQLLGGSQQRERPETLAPPSSGVARRNENTGSTETDDGIFEGALAQSSRIANRFVSRAPSPPRNKVMTPAQFERYRQDIERKGSAADTGNLSSGGRNDDEEDDYEDDDDEIEKAKQAAKQRRKQEAHMTIYRQQMMKVTGESSSSLPSSRPGLQASLSSPSVLALPGQTGSASPRIVEDGGDEDEEIPLAILAAHGFPNRNKPPSRLSIMGSHPDLRSSMLHPPARPSSGLGNASASQAGNRASQLPAFARRLPQDPFIGAGLVNGPPRESINFAGGSPLPNAQGPLPPGGLVGVIANEERSRAMRRGSPQVDAHAFNSAMGNSSAWDPVNGIPPHMMYGAGGMPQMPPMMLSPGDQAQIQMTQQMQQFMQMQMQFMQMMTAGGANPPMGFRPMSQMPVPSIPDNMSSQRQAFLDPMSFGMEPQRPSLDPRMRTMSMVQPSSESWIHPGPVSGYTPSIAPSERSNVGLPGRYRPVSQAPQRISQDQGSVRDFSGARRASTMPNVLDGWDQPTIRPVGKTPSPPLPHSSDYRGKPKNDDDDDDEKGWEAMKAKREKKRSLWRSKKIIDPNLGALIS</sequence>
<dbReference type="AlphaFoldDB" id="A0A3N2PR70"/>
<dbReference type="PANTHER" id="PTHR42068">
    <property type="entry name" value="YALI0B18964P"/>
    <property type="match status" value="1"/>
</dbReference>
<dbReference type="EMBL" id="ML119058">
    <property type="protein sequence ID" value="ROT36985.1"/>
    <property type="molecule type" value="Genomic_DNA"/>
</dbReference>
<feature type="compositionally biased region" description="Low complexity" evidence="1">
    <location>
        <begin position="468"/>
        <end position="492"/>
    </location>
</feature>
<dbReference type="Proteomes" id="UP000272025">
    <property type="component" value="Unassembled WGS sequence"/>
</dbReference>
<organism evidence="2 3">
    <name type="scientific">Sodiomyces alkalinus (strain CBS 110278 / VKM F-3762 / F11)</name>
    <name type="common">Alkaliphilic filamentous fungus</name>
    <dbReference type="NCBI Taxonomy" id="1314773"/>
    <lineage>
        <taxon>Eukaryota</taxon>
        <taxon>Fungi</taxon>
        <taxon>Dikarya</taxon>
        <taxon>Ascomycota</taxon>
        <taxon>Pezizomycotina</taxon>
        <taxon>Sordariomycetes</taxon>
        <taxon>Hypocreomycetidae</taxon>
        <taxon>Glomerellales</taxon>
        <taxon>Plectosphaerellaceae</taxon>
        <taxon>Sodiomyces</taxon>
    </lineage>
</organism>
<dbReference type="OrthoDB" id="5396252at2759"/>
<feature type="region of interest" description="Disordered" evidence="1">
    <location>
        <begin position="87"/>
        <end position="314"/>
    </location>
</feature>
<evidence type="ECO:0000256" key="1">
    <source>
        <dbReference type="SAM" id="MobiDB-lite"/>
    </source>
</evidence>
<evidence type="ECO:0000313" key="3">
    <source>
        <dbReference type="Proteomes" id="UP000272025"/>
    </source>
</evidence>
<feature type="compositionally biased region" description="Polar residues" evidence="1">
    <location>
        <begin position="556"/>
        <end position="569"/>
    </location>
</feature>
<feature type="compositionally biased region" description="Polar residues" evidence="1">
    <location>
        <begin position="803"/>
        <end position="813"/>
    </location>
</feature>
<name>A0A3N2PR70_SODAK</name>
<gene>
    <name evidence="2" type="ORF">SODALDRAFT_314725</name>
</gene>
<feature type="compositionally biased region" description="Basic and acidic residues" evidence="1">
    <location>
        <begin position="399"/>
        <end position="410"/>
    </location>
</feature>
<protein>
    <submittedName>
        <fullName evidence="2">Uncharacterized protein</fullName>
    </submittedName>
</protein>
<accession>A0A3N2PR70</accession>